<keyword evidence="3" id="KW-0732">Signal</keyword>
<feature type="transmembrane region" description="Helical" evidence="2">
    <location>
        <begin position="232"/>
        <end position="256"/>
    </location>
</feature>
<dbReference type="RefSeq" id="XP_033677989.1">
    <property type="nucleotide sequence ID" value="XM_033834515.1"/>
</dbReference>
<sequence>MSSSWITVLSLLCSFQLAASTLARDTPNPSTSVSADAAKSLTSPFSTTTNPSSTSTSPASKTSSVPPQTHTVSVGNGDHKFRPEVVQAVVGDTVEFNFYPQNHSVVRAEYEFPCIPYEMTGEGKQGFFSGFQPVDAVLDEPPKWSIEINDTSPVFFYCSAPGSCITYGMVGVINPNATTSLAYQRQLAQDSAFQLNPGEPFPAESPLPSNLPSSTSIPTAHVRPPRSGKLSAGAIAGIAIACVGVVVLAALLFWFWGRFKGLNEEMQRKDSTIRHTSPRSPTFFGSAHPHPSHSLPAYSQTPLSQNPGIPPAYFGTPSATPTPGYASPCPAPNHHHAPPSDFSSHSSNNNSNRVSRAASHRSVGGTFDISPTTGYYTRTHEGQDSYKYTAPHTSDMTSPVDPNLIPVGPYGRQMMDLQRLNRSSNGELGVGAHAPGYFETAAGTGRPTPQYHVNQGQAPVEMDDTSVPPPARFF</sequence>
<dbReference type="CDD" id="cd00920">
    <property type="entry name" value="Cupredoxin"/>
    <property type="match status" value="1"/>
</dbReference>
<dbReference type="GeneID" id="54587845"/>
<evidence type="ECO:0000313" key="4">
    <source>
        <dbReference type="EMBL" id="KAF2242985.1"/>
    </source>
</evidence>
<dbReference type="Proteomes" id="UP000800094">
    <property type="component" value="Unassembled WGS sequence"/>
</dbReference>
<gene>
    <name evidence="4" type="ORF">BU26DRAFT_581972</name>
</gene>
<evidence type="ECO:0000256" key="3">
    <source>
        <dbReference type="SAM" id="SignalP"/>
    </source>
</evidence>
<dbReference type="PANTHER" id="PTHR34883:SF19">
    <property type="entry name" value="EXTRACELLULAR SERINE-RICH PROTEIN"/>
    <property type="match status" value="1"/>
</dbReference>
<feature type="compositionally biased region" description="Low complexity" evidence="1">
    <location>
        <begin position="40"/>
        <end position="67"/>
    </location>
</feature>
<proteinExistence type="predicted"/>
<feature type="chain" id="PRO_5025526871" description="Cupredoxin" evidence="3">
    <location>
        <begin position="24"/>
        <end position="474"/>
    </location>
</feature>
<protein>
    <recommendedName>
        <fullName evidence="6">Cupredoxin</fullName>
    </recommendedName>
</protein>
<dbReference type="PANTHER" id="PTHR34883">
    <property type="entry name" value="SERINE-RICH PROTEIN, PUTATIVE-RELATED-RELATED"/>
    <property type="match status" value="1"/>
</dbReference>
<feature type="region of interest" description="Disordered" evidence="1">
    <location>
        <begin position="24"/>
        <end position="78"/>
    </location>
</feature>
<feature type="region of interest" description="Disordered" evidence="1">
    <location>
        <begin position="194"/>
        <end position="224"/>
    </location>
</feature>
<evidence type="ECO:0000256" key="1">
    <source>
        <dbReference type="SAM" id="MobiDB-lite"/>
    </source>
</evidence>
<dbReference type="SUPFAM" id="SSF49503">
    <property type="entry name" value="Cupredoxins"/>
    <property type="match status" value="1"/>
</dbReference>
<dbReference type="InterPro" id="IPR052953">
    <property type="entry name" value="Ser-rich/MCO-related"/>
</dbReference>
<dbReference type="OrthoDB" id="2331100at2759"/>
<keyword evidence="5" id="KW-1185">Reference proteome</keyword>
<feature type="compositionally biased region" description="Low complexity" evidence="1">
    <location>
        <begin position="343"/>
        <end position="363"/>
    </location>
</feature>
<dbReference type="InterPro" id="IPR008972">
    <property type="entry name" value="Cupredoxin"/>
</dbReference>
<accession>A0A6A6HXP1</accession>
<organism evidence="4 5">
    <name type="scientific">Trematosphaeria pertusa</name>
    <dbReference type="NCBI Taxonomy" id="390896"/>
    <lineage>
        <taxon>Eukaryota</taxon>
        <taxon>Fungi</taxon>
        <taxon>Dikarya</taxon>
        <taxon>Ascomycota</taxon>
        <taxon>Pezizomycotina</taxon>
        <taxon>Dothideomycetes</taxon>
        <taxon>Pleosporomycetidae</taxon>
        <taxon>Pleosporales</taxon>
        <taxon>Massarineae</taxon>
        <taxon>Trematosphaeriaceae</taxon>
        <taxon>Trematosphaeria</taxon>
    </lineage>
</organism>
<feature type="compositionally biased region" description="Polar residues" evidence="1">
    <location>
        <begin position="297"/>
        <end position="307"/>
    </location>
</feature>
<feature type="compositionally biased region" description="Low complexity" evidence="1">
    <location>
        <begin position="206"/>
        <end position="218"/>
    </location>
</feature>
<dbReference type="AlphaFoldDB" id="A0A6A6HXP1"/>
<evidence type="ECO:0008006" key="6">
    <source>
        <dbReference type="Google" id="ProtNLM"/>
    </source>
</evidence>
<keyword evidence="2" id="KW-0472">Membrane</keyword>
<dbReference type="EMBL" id="ML987206">
    <property type="protein sequence ID" value="KAF2242985.1"/>
    <property type="molecule type" value="Genomic_DNA"/>
</dbReference>
<dbReference type="Gene3D" id="2.60.40.420">
    <property type="entry name" value="Cupredoxins - blue copper proteins"/>
    <property type="match status" value="1"/>
</dbReference>
<feature type="region of interest" description="Disordered" evidence="1">
    <location>
        <begin position="442"/>
        <end position="474"/>
    </location>
</feature>
<feature type="region of interest" description="Disordered" evidence="1">
    <location>
        <begin position="267"/>
        <end position="367"/>
    </location>
</feature>
<keyword evidence="2" id="KW-1133">Transmembrane helix</keyword>
<feature type="signal peptide" evidence="3">
    <location>
        <begin position="1"/>
        <end position="23"/>
    </location>
</feature>
<keyword evidence="2" id="KW-0812">Transmembrane</keyword>
<reference evidence="4" key="1">
    <citation type="journal article" date="2020" name="Stud. Mycol.">
        <title>101 Dothideomycetes genomes: a test case for predicting lifestyles and emergence of pathogens.</title>
        <authorList>
            <person name="Haridas S."/>
            <person name="Albert R."/>
            <person name="Binder M."/>
            <person name="Bloem J."/>
            <person name="Labutti K."/>
            <person name="Salamov A."/>
            <person name="Andreopoulos B."/>
            <person name="Baker S."/>
            <person name="Barry K."/>
            <person name="Bills G."/>
            <person name="Bluhm B."/>
            <person name="Cannon C."/>
            <person name="Castanera R."/>
            <person name="Culley D."/>
            <person name="Daum C."/>
            <person name="Ezra D."/>
            <person name="Gonzalez J."/>
            <person name="Henrissat B."/>
            <person name="Kuo A."/>
            <person name="Liang C."/>
            <person name="Lipzen A."/>
            <person name="Lutzoni F."/>
            <person name="Magnuson J."/>
            <person name="Mondo S."/>
            <person name="Nolan M."/>
            <person name="Ohm R."/>
            <person name="Pangilinan J."/>
            <person name="Park H.-J."/>
            <person name="Ramirez L."/>
            <person name="Alfaro M."/>
            <person name="Sun H."/>
            <person name="Tritt A."/>
            <person name="Yoshinaga Y."/>
            <person name="Zwiers L.-H."/>
            <person name="Turgeon B."/>
            <person name="Goodwin S."/>
            <person name="Spatafora J."/>
            <person name="Crous P."/>
            <person name="Grigoriev I."/>
        </authorList>
    </citation>
    <scope>NUCLEOTIDE SEQUENCE</scope>
    <source>
        <strain evidence="4">CBS 122368</strain>
    </source>
</reference>
<evidence type="ECO:0000256" key="2">
    <source>
        <dbReference type="SAM" id="Phobius"/>
    </source>
</evidence>
<name>A0A6A6HXP1_9PLEO</name>
<evidence type="ECO:0000313" key="5">
    <source>
        <dbReference type="Proteomes" id="UP000800094"/>
    </source>
</evidence>